<dbReference type="Pfam" id="PF08275">
    <property type="entry name" value="DNAG_N"/>
    <property type="match status" value="1"/>
</dbReference>
<dbReference type="InterPro" id="IPR037068">
    <property type="entry name" value="DNA_primase_core_N_sf"/>
</dbReference>
<reference evidence="2" key="1">
    <citation type="journal article" date="2013" name="Environ. Microbiol.">
        <title>Microbiota from the distal guts of lean and obese adolescents exhibit partial functional redundancy besides clear differences in community structure.</title>
        <authorList>
            <person name="Ferrer M."/>
            <person name="Ruiz A."/>
            <person name="Lanza F."/>
            <person name="Haange S.B."/>
            <person name="Oberbach A."/>
            <person name="Till H."/>
            <person name="Bargiela R."/>
            <person name="Campoy C."/>
            <person name="Segura M.T."/>
            <person name="Richter M."/>
            <person name="von Bergen M."/>
            <person name="Seifert J."/>
            <person name="Suarez A."/>
        </authorList>
    </citation>
    <scope>NUCLEOTIDE SEQUENCE</scope>
</reference>
<feature type="non-terminal residue" evidence="2">
    <location>
        <position position="179"/>
    </location>
</feature>
<dbReference type="EC" id="2.7.7.-" evidence="2"/>
<sequence>MKYENDTFPEAIKILADRAGVKLPEVEETPEQKKKAGKRMRLLEVNKEAAKYFYYMLRDPRGEVGMRYLTGRKLTDETMHHFGLGYAGKNGEQVVQYLRKKGFTDEEIKDSGLAMFSEQRGLRSQFWNRVMFPIQDINHRVIGFGGRVMGDGEPKYLNSPETMIFDKRRNLYGLNFART</sequence>
<dbReference type="PANTHER" id="PTHR30313">
    <property type="entry name" value="DNA PRIMASE"/>
    <property type="match status" value="1"/>
</dbReference>
<protein>
    <submittedName>
        <fullName evidence="2">DNA primase</fullName>
        <ecNumber evidence="2">2.7.7.-</ecNumber>
    </submittedName>
</protein>
<dbReference type="Gene3D" id="3.90.980.10">
    <property type="entry name" value="DNA primase, catalytic core, N-terminal domain"/>
    <property type="match status" value="1"/>
</dbReference>
<proteinExistence type="predicted"/>
<evidence type="ECO:0000313" key="2">
    <source>
        <dbReference type="EMBL" id="EKC60264.1"/>
    </source>
</evidence>
<feature type="domain" description="DNA primase DNAG catalytic core N-terminal" evidence="1">
    <location>
        <begin position="52"/>
        <end position="177"/>
    </location>
</feature>
<dbReference type="InterPro" id="IPR013264">
    <property type="entry name" value="DNAG_N"/>
</dbReference>
<dbReference type="GO" id="GO:0006269">
    <property type="term" value="P:DNA replication, synthesis of primer"/>
    <property type="evidence" value="ECO:0007669"/>
    <property type="project" value="TreeGrafter"/>
</dbReference>
<keyword evidence="2" id="KW-0808">Transferase</keyword>
<dbReference type="GO" id="GO:0005737">
    <property type="term" value="C:cytoplasm"/>
    <property type="evidence" value="ECO:0007669"/>
    <property type="project" value="TreeGrafter"/>
</dbReference>
<keyword evidence="2" id="KW-0548">Nucleotidyltransferase</keyword>
<dbReference type="EMBL" id="AJWY01008778">
    <property type="protein sequence ID" value="EKC60264.1"/>
    <property type="molecule type" value="Genomic_DNA"/>
</dbReference>
<accession>K1SY20</accession>
<dbReference type="SUPFAM" id="SSF56731">
    <property type="entry name" value="DNA primase core"/>
    <property type="match status" value="1"/>
</dbReference>
<name>K1SY20_9ZZZZ</name>
<dbReference type="AlphaFoldDB" id="K1SY20"/>
<gene>
    <name evidence="2" type="ORF">LEA_12952</name>
</gene>
<comment type="caution">
    <text evidence="2">The sequence shown here is derived from an EMBL/GenBank/DDBJ whole genome shotgun (WGS) entry which is preliminary data.</text>
</comment>
<evidence type="ECO:0000259" key="1">
    <source>
        <dbReference type="Pfam" id="PF08275"/>
    </source>
</evidence>
<organism evidence="2">
    <name type="scientific">human gut metagenome</name>
    <dbReference type="NCBI Taxonomy" id="408170"/>
    <lineage>
        <taxon>unclassified sequences</taxon>
        <taxon>metagenomes</taxon>
        <taxon>organismal metagenomes</taxon>
    </lineage>
</organism>
<dbReference type="GO" id="GO:0016779">
    <property type="term" value="F:nucleotidyltransferase activity"/>
    <property type="evidence" value="ECO:0007669"/>
    <property type="project" value="UniProtKB-KW"/>
</dbReference>
<dbReference type="InterPro" id="IPR050219">
    <property type="entry name" value="DnaG_primase"/>
</dbReference>
<dbReference type="PANTHER" id="PTHR30313:SF2">
    <property type="entry name" value="DNA PRIMASE"/>
    <property type="match status" value="1"/>
</dbReference>